<name>A0A510ID69_9VIBR</name>
<dbReference type="AlphaFoldDB" id="A0A510ID69"/>
<evidence type="ECO:0008006" key="3">
    <source>
        <dbReference type="Google" id="ProtNLM"/>
    </source>
</evidence>
<protein>
    <recommendedName>
        <fullName evidence="3">Lipoprotein</fullName>
    </recommendedName>
</protein>
<reference evidence="2" key="1">
    <citation type="submission" date="2019-07" db="EMBL/GenBank/DDBJ databases">
        <title>Complete Genome Sequences of Vibrion rotiferianus strain AM7.</title>
        <authorList>
            <person name="Miyazaki K."/>
            <person name="Wiseschart A."/>
            <person name="Pootanakit K."/>
            <person name="Ishimori K."/>
            <person name="Kitahara K."/>
        </authorList>
    </citation>
    <scope>NUCLEOTIDE SEQUENCE [LARGE SCALE GENOMIC DNA]</scope>
    <source>
        <strain evidence="2">AM7</strain>
    </source>
</reference>
<evidence type="ECO:0000313" key="1">
    <source>
        <dbReference type="EMBL" id="BBL90376.1"/>
    </source>
</evidence>
<dbReference type="RefSeq" id="WP_029790001.1">
    <property type="nucleotide sequence ID" value="NZ_AP019798.1"/>
</dbReference>
<organism evidence="1 2">
    <name type="scientific">Vibrio rotiferianus</name>
    <dbReference type="NCBI Taxonomy" id="190895"/>
    <lineage>
        <taxon>Bacteria</taxon>
        <taxon>Pseudomonadati</taxon>
        <taxon>Pseudomonadota</taxon>
        <taxon>Gammaproteobacteria</taxon>
        <taxon>Vibrionales</taxon>
        <taxon>Vibrionaceae</taxon>
        <taxon>Vibrio</taxon>
    </lineage>
</organism>
<evidence type="ECO:0000313" key="2">
    <source>
        <dbReference type="Proteomes" id="UP000315115"/>
    </source>
</evidence>
<dbReference type="EMBL" id="AP019798">
    <property type="protein sequence ID" value="BBL90376.1"/>
    <property type="molecule type" value="Genomic_DNA"/>
</dbReference>
<gene>
    <name evidence="1" type="ORF">VroAM7_30290</name>
</gene>
<dbReference type="Proteomes" id="UP000315115">
    <property type="component" value="Chromosome 1"/>
</dbReference>
<dbReference type="PROSITE" id="PS51257">
    <property type="entry name" value="PROKAR_LIPOPROTEIN"/>
    <property type="match status" value="1"/>
</dbReference>
<accession>A0A510ID69</accession>
<proteinExistence type="predicted"/>
<sequence length="113" mass="12094">MKKAALALPLIVLLGGCSPSVPKCGDSETTDLVKEIANDEMINQLGAEAAKIFSYSVNAIRTTDENDKTGAFECAAQLDIHASTTGQSNEIPITYTVEMTDDGEQFYVNVYGL</sequence>